<dbReference type="AlphaFoldDB" id="A0A0A9C1K0"/>
<organism evidence="2">
    <name type="scientific">Arundo donax</name>
    <name type="common">Giant reed</name>
    <name type="synonym">Donax arundinaceus</name>
    <dbReference type="NCBI Taxonomy" id="35708"/>
    <lineage>
        <taxon>Eukaryota</taxon>
        <taxon>Viridiplantae</taxon>
        <taxon>Streptophyta</taxon>
        <taxon>Embryophyta</taxon>
        <taxon>Tracheophyta</taxon>
        <taxon>Spermatophyta</taxon>
        <taxon>Magnoliopsida</taxon>
        <taxon>Liliopsida</taxon>
        <taxon>Poales</taxon>
        <taxon>Poaceae</taxon>
        <taxon>PACMAD clade</taxon>
        <taxon>Arundinoideae</taxon>
        <taxon>Arundineae</taxon>
        <taxon>Arundo</taxon>
    </lineage>
</organism>
<name>A0A0A9C1K0_ARUDO</name>
<reference evidence="2" key="2">
    <citation type="journal article" date="2015" name="Data Brief">
        <title>Shoot transcriptome of the giant reed, Arundo donax.</title>
        <authorList>
            <person name="Barrero R.A."/>
            <person name="Guerrero F.D."/>
            <person name="Moolhuijzen P."/>
            <person name="Goolsby J.A."/>
            <person name="Tidwell J."/>
            <person name="Bellgard S.E."/>
            <person name="Bellgard M.I."/>
        </authorList>
    </citation>
    <scope>NUCLEOTIDE SEQUENCE</scope>
    <source>
        <tissue evidence="2">Shoot tissue taken approximately 20 cm above the soil surface</tissue>
    </source>
</reference>
<reference evidence="2" key="1">
    <citation type="submission" date="2014-09" db="EMBL/GenBank/DDBJ databases">
        <authorList>
            <person name="Magalhaes I.L.F."/>
            <person name="Oliveira U."/>
            <person name="Santos F.R."/>
            <person name="Vidigal T.H.D.A."/>
            <person name="Brescovit A.D."/>
            <person name="Santos A.J."/>
        </authorList>
    </citation>
    <scope>NUCLEOTIDE SEQUENCE</scope>
    <source>
        <tissue evidence="2">Shoot tissue taken approximately 20 cm above the soil surface</tissue>
    </source>
</reference>
<protein>
    <recommendedName>
        <fullName evidence="3">Secreted protein</fullName>
    </recommendedName>
</protein>
<keyword evidence="1" id="KW-0732">Signal</keyword>
<dbReference type="PROSITE" id="PS51257">
    <property type="entry name" value="PROKAR_LIPOPROTEIN"/>
    <property type="match status" value="1"/>
</dbReference>
<accession>A0A0A9C1K0</accession>
<feature type="chain" id="PRO_5012045550" description="Secreted protein" evidence="1">
    <location>
        <begin position="16"/>
        <end position="90"/>
    </location>
</feature>
<proteinExistence type="predicted"/>
<evidence type="ECO:0008006" key="3">
    <source>
        <dbReference type="Google" id="ProtNLM"/>
    </source>
</evidence>
<evidence type="ECO:0000256" key="1">
    <source>
        <dbReference type="SAM" id="SignalP"/>
    </source>
</evidence>
<dbReference type="EMBL" id="GBRH01230620">
    <property type="protein sequence ID" value="JAD67275.1"/>
    <property type="molecule type" value="Transcribed_RNA"/>
</dbReference>
<feature type="signal peptide" evidence="1">
    <location>
        <begin position="1"/>
        <end position="15"/>
    </location>
</feature>
<evidence type="ECO:0000313" key="2">
    <source>
        <dbReference type="EMBL" id="JAD67275.1"/>
    </source>
</evidence>
<sequence>MLMMRRVILIFGAVASCPRSWFLRKMPLHKLGAEADALPPVPLPPHLCRPRRDCRPRRSDGDCLIGLSAGNRLLALPTPQTQRRRLIPPT</sequence>